<dbReference type="InterPro" id="IPR025388">
    <property type="entry name" value="Alginate_export_dom"/>
</dbReference>
<dbReference type="OrthoDB" id="9789168at2"/>
<organism evidence="3 4">
    <name type="scientific">Candidatus Methylospira mobilis</name>
    <dbReference type="NCBI Taxonomy" id="1808979"/>
    <lineage>
        <taxon>Bacteria</taxon>
        <taxon>Pseudomonadati</taxon>
        <taxon>Pseudomonadota</taxon>
        <taxon>Gammaproteobacteria</taxon>
        <taxon>Methylococcales</taxon>
        <taxon>Methylococcaceae</taxon>
        <taxon>Candidatus Methylospira</taxon>
    </lineage>
</organism>
<keyword evidence="4" id="KW-1185">Reference proteome</keyword>
<feature type="signal peptide" evidence="1">
    <location>
        <begin position="1"/>
        <end position="27"/>
    </location>
</feature>
<reference evidence="3 4" key="1">
    <citation type="submission" date="2019-09" db="EMBL/GenBank/DDBJ databases">
        <title>Ecophysiology of the spiral-shaped methanotroph Methylospira mobilis as revealed by the complete genome sequence.</title>
        <authorList>
            <person name="Oshkin I.Y."/>
            <person name="Dedysh S.N."/>
            <person name="Miroshnikov K."/>
            <person name="Danilova O.V."/>
            <person name="Hakobyan A."/>
            <person name="Liesack W."/>
        </authorList>
    </citation>
    <scope>NUCLEOTIDE SEQUENCE [LARGE SCALE GENOMIC DNA]</scope>
    <source>
        <strain evidence="3 4">Shm1</strain>
    </source>
</reference>
<dbReference type="Pfam" id="PF13372">
    <property type="entry name" value="Alginate_exp"/>
    <property type="match status" value="1"/>
</dbReference>
<dbReference type="Proteomes" id="UP000325755">
    <property type="component" value="Chromosome"/>
</dbReference>
<dbReference type="RefSeq" id="WP_153247475.1">
    <property type="nucleotide sequence ID" value="NZ_CP044205.1"/>
</dbReference>
<dbReference type="InParanoid" id="A0A5Q0BH49"/>
<protein>
    <recommendedName>
        <fullName evidence="2">Alginate export domain-containing protein</fullName>
    </recommendedName>
</protein>
<evidence type="ECO:0000313" key="3">
    <source>
        <dbReference type="EMBL" id="QFY41494.1"/>
    </source>
</evidence>
<evidence type="ECO:0000313" key="4">
    <source>
        <dbReference type="Proteomes" id="UP000325755"/>
    </source>
</evidence>
<dbReference type="KEGG" id="mmob:F6R98_01695"/>
<dbReference type="AlphaFoldDB" id="A0A5Q0BH49"/>
<evidence type="ECO:0000259" key="2">
    <source>
        <dbReference type="Pfam" id="PF13372"/>
    </source>
</evidence>
<keyword evidence="1" id="KW-0732">Signal</keyword>
<dbReference type="EMBL" id="CP044205">
    <property type="protein sequence ID" value="QFY41494.1"/>
    <property type="molecule type" value="Genomic_DNA"/>
</dbReference>
<evidence type="ECO:0000256" key="1">
    <source>
        <dbReference type="SAM" id="SignalP"/>
    </source>
</evidence>
<accession>A0A5Q0BH49</accession>
<feature type="chain" id="PRO_5025007382" description="Alginate export domain-containing protein" evidence="1">
    <location>
        <begin position="28"/>
        <end position="536"/>
    </location>
</feature>
<proteinExistence type="predicted"/>
<feature type="domain" description="Alginate export" evidence="2">
    <location>
        <begin position="123"/>
        <end position="523"/>
    </location>
</feature>
<sequence length="536" mass="60371">MKVFKQKRCFVFTLAGSLVLFLGSGFADTVEPNAESVANFQYIANEAKTPANRCNSGKPADIGCAGKSIKQNPKEPATQEHQYRPRQTLGAVASLRKDELTGMAHWDDAQDWSLQKMLRLPSWISLTLEERVRYENYNTPWIKGDMTGQYQVPIQSVLWAEARFTETFRAGVEFWDARQYGPSNPDRLSSAMSNAGNFAQIYAAWIGRDIFQSGLDSEIKGGRMTMDVASRRLIARFRFGNTVYQFAGLQARLHDDKNGWELLAFANVPEQLLPTGAGQLLHNDLVWNRPQTDAYFTGALLTKKFPAQISAELYLYYLHEGRNDTYSSLNRSLYTPGFRVKRHPGKGEVDFEIESIGQAGSARISATAPVLDIGSVYQHVESGYTFDMPWSPRLVAQWDYASSHFDPLFGTPIFDYGPTGILTLFNRTNINTPGYRLFLTPHRDFSLVAANRYWWLADNKSSTGWSQANLVDTTGSSGSYVGQTWELNGRWDAFDNLAFQVGWQILMKGGFAKEAPGAPANQNHVNYYFVQTELRF</sequence>
<name>A0A5Q0BH49_9GAMM</name>
<gene>
    <name evidence="3" type="ORF">F6R98_01695</name>
</gene>